<dbReference type="Gene3D" id="3.90.550.10">
    <property type="entry name" value="Spore Coat Polysaccharide Biosynthesis Protein SpsA, Chain A"/>
    <property type="match status" value="1"/>
</dbReference>
<dbReference type="Proteomes" id="UP000199048">
    <property type="component" value="Unassembled WGS sequence"/>
</dbReference>
<keyword evidence="5" id="KW-1185">Reference proteome</keyword>
<dbReference type="Pfam" id="PF13641">
    <property type="entry name" value="Glyco_tranf_2_3"/>
    <property type="match status" value="1"/>
</dbReference>
<organism evidence="4 5">
    <name type="scientific">Methylobacterium pseudosasicola</name>
    <dbReference type="NCBI Taxonomy" id="582667"/>
    <lineage>
        <taxon>Bacteria</taxon>
        <taxon>Pseudomonadati</taxon>
        <taxon>Pseudomonadota</taxon>
        <taxon>Alphaproteobacteria</taxon>
        <taxon>Hyphomicrobiales</taxon>
        <taxon>Methylobacteriaceae</taxon>
        <taxon>Methylobacterium</taxon>
    </lineage>
</organism>
<accession>A0A1I4FF62</accession>
<dbReference type="GO" id="GO:0016757">
    <property type="term" value="F:glycosyltransferase activity"/>
    <property type="evidence" value="ECO:0007669"/>
    <property type="project" value="UniProtKB-KW"/>
</dbReference>
<proteinExistence type="inferred from homology"/>
<dbReference type="AlphaFoldDB" id="A0A1I4FF62"/>
<dbReference type="STRING" id="582667.SAMN05192568_1001271"/>
<keyword evidence="2" id="KW-0328">Glycosyltransferase</keyword>
<evidence type="ECO:0000313" key="5">
    <source>
        <dbReference type="Proteomes" id="UP000199048"/>
    </source>
</evidence>
<dbReference type="SUPFAM" id="SSF53448">
    <property type="entry name" value="Nucleotide-diphospho-sugar transferases"/>
    <property type="match status" value="1"/>
</dbReference>
<evidence type="ECO:0000256" key="3">
    <source>
        <dbReference type="ARBA" id="ARBA00022679"/>
    </source>
</evidence>
<dbReference type="EMBL" id="FOTK01000001">
    <property type="protein sequence ID" value="SFL16083.1"/>
    <property type="molecule type" value="Genomic_DNA"/>
</dbReference>
<reference evidence="5" key="1">
    <citation type="submission" date="2016-10" db="EMBL/GenBank/DDBJ databases">
        <authorList>
            <person name="Varghese N."/>
            <person name="Submissions S."/>
        </authorList>
    </citation>
    <scope>NUCLEOTIDE SEQUENCE [LARGE SCALE GENOMIC DNA]</scope>
    <source>
        <strain evidence="5">BL36</strain>
    </source>
</reference>
<protein>
    <submittedName>
        <fullName evidence="4">Glycosyltransferase, GT2 family</fullName>
    </submittedName>
</protein>
<evidence type="ECO:0000256" key="1">
    <source>
        <dbReference type="ARBA" id="ARBA00006739"/>
    </source>
</evidence>
<sequence length="511" mass="56029">MLNKKPVPAPSASWSARAWPDAILPLPLDERFHPVDERKLGQVAAGALPACRAVFVAPAASELHPDLFEPILAAMAERPDIGIFYGDDAVVDGAGQVRSVHCKPAFNPALLMADDYIGFPLVIRVSALASLNPDFGRRTGNAAWFRLLLDAVSAGIGIDRIPQTLIASPLARPKAKRAARADVLDRWFQGSGAPLRTAPGLTADTLEIRRSLDVRPPVTLVVPTAQSRPRDEDGRVIESAKPHVINFLDSLGRSTYPADRIRVLIGDDKADDAIYRGRSDRFAVTRLLTTRPEGAPFNYAAKMNTLWRAAETDLVILMNDDLVVRRAGWIEALLTFALDRGVGGVGGRLLFPSGKIQHAGMFGGIFDVCAHPWYNRDAAEPTYGDWALAQRDCSSVTGALFATRKAVLEAVNGFDERFALDFNDVDLCFKLRMLGYRIVYTPFAEMAHHESASRQTSFAPGSQISRFLRRWHDVLTDDPAYSPQLRTDTDVVAPRADAARWVTERRAGQTA</sequence>
<keyword evidence="3 4" id="KW-0808">Transferase</keyword>
<dbReference type="RefSeq" id="WP_092036426.1">
    <property type="nucleotide sequence ID" value="NZ_FOTK01000001.1"/>
</dbReference>
<evidence type="ECO:0000313" key="4">
    <source>
        <dbReference type="EMBL" id="SFL16083.1"/>
    </source>
</evidence>
<dbReference type="PANTHER" id="PTHR43179:SF12">
    <property type="entry name" value="GALACTOFURANOSYLTRANSFERASE GLFT2"/>
    <property type="match status" value="1"/>
</dbReference>
<evidence type="ECO:0000256" key="2">
    <source>
        <dbReference type="ARBA" id="ARBA00022676"/>
    </source>
</evidence>
<gene>
    <name evidence="4" type="ORF">SAMN05192568_1001271</name>
</gene>
<name>A0A1I4FF62_9HYPH</name>
<dbReference type="PANTHER" id="PTHR43179">
    <property type="entry name" value="RHAMNOSYLTRANSFERASE WBBL"/>
    <property type="match status" value="1"/>
</dbReference>
<comment type="similarity">
    <text evidence="1">Belongs to the glycosyltransferase 2 family.</text>
</comment>
<dbReference type="OrthoDB" id="9783791at2"/>
<dbReference type="InterPro" id="IPR029044">
    <property type="entry name" value="Nucleotide-diphossugar_trans"/>
</dbReference>